<dbReference type="GO" id="GO:0005634">
    <property type="term" value="C:nucleus"/>
    <property type="evidence" value="ECO:0007669"/>
    <property type="project" value="UniProtKB-SubCell"/>
</dbReference>
<evidence type="ECO:0000256" key="2">
    <source>
        <dbReference type="ARBA" id="ARBA00023125"/>
    </source>
</evidence>
<dbReference type="InterPro" id="IPR036388">
    <property type="entry name" value="WH-like_DNA-bd_sf"/>
</dbReference>
<feature type="region of interest" description="Disordered" evidence="5">
    <location>
        <begin position="97"/>
        <end position="129"/>
    </location>
</feature>
<reference evidence="7 8" key="2">
    <citation type="journal article" date="2008" name="Nature">
        <title>The Phaeodactylum genome reveals the evolutionary history of diatom genomes.</title>
        <authorList>
            <person name="Bowler C."/>
            <person name="Allen A.E."/>
            <person name="Badger J.H."/>
            <person name="Grimwood J."/>
            <person name="Jabbari K."/>
            <person name="Kuo A."/>
            <person name="Maheswari U."/>
            <person name="Martens C."/>
            <person name="Maumus F."/>
            <person name="Otillar R.P."/>
            <person name="Rayko E."/>
            <person name="Salamov A."/>
            <person name="Vandepoele K."/>
            <person name="Beszteri B."/>
            <person name="Gruber A."/>
            <person name="Heijde M."/>
            <person name="Katinka M."/>
            <person name="Mock T."/>
            <person name="Valentin K."/>
            <person name="Verret F."/>
            <person name="Berges J.A."/>
            <person name="Brownlee C."/>
            <person name="Cadoret J.P."/>
            <person name="Chiovitti A."/>
            <person name="Choi C.J."/>
            <person name="Coesel S."/>
            <person name="De Martino A."/>
            <person name="Detter J.C."/>
            <person name="Durkin C."/>
            <person name="Falciatore A."/>
            <person name="Fournet J."/>
            <person name="Haruta M."/>
            <person name="Huysman M.J."/>
            <person name="Jenkins B.D."/>
            <person name="Jiroutova K."/>
            <person name="Jorgensen R.E."/>
            <person name="Joubert Y."/>
            <person name="Kaplan A."/>
            <person name="Kroger N."/>
            <person name="Kroth P.G."/>
            <person name="La Roche J."/>
            <person name="Lindquist E."/>
            <person name="Lommer M."/>
            <person name="Martin-Jezequel V."/>
            <person name="Lopez P.J."/>
            <person name="Lucas S."/>
            <person name="Mangogna M."/>
            <person name="McGinnis K."/>
            <person name="Medlin L.K."/>
            <person name="Montsant A."/>
            <person name="Oudot-Le Secq M.P."/>
            <person name="Napoli C."/>
            <person name="Obornik M."/>
            <person name="Parker M.S."/>
            <person name="Petit J.L."/>
            <person name="Porcel B.M."/>
            <person name="Poulsen N."/>
            <person name="Robison M."/>
            <person name="Rychlewski L."/>
            <person name="Rynearson T.A."/>
            <person name="Schmutz J."/>
            <person name="Shapiro H."/>
            <person name="Siaut M."/>
            <person name="Stanley M."/>
            <person name="Sussman M.R."/>
            <person name="Taylor A.R."/>
            <person name="Vardi A."/>
            <person name="von Dassow P."/>
            <person name="Vyverman W."/>
            <person name="Willis A."/>
            <person name="Wyrwicz L.S."/>
            <person name="Rokhsar D.S."/>
            <person name="Weissenbach J."/>
            <person name="Armbrust E.V."/>
            <person name="Green B.R."/>
            <person name="Van de Peer Y."/>
            <person name="Grigoriev I.V."/>
        </authorList>
    </citation>
    <scope>NUCLEOTIDE SEQUENCE [LARGE SCALE GENOMIC DNA]</scope>
    <source>
        <strain evidence="7 8">CCMP1335</strain>
    </source>
</reference>
<evidence type="ECO:0000313" key="8">
    <source>
        <dbReference type="Proteomes" id="UP000001449"/>
    </source>
</evidence>
<reference evidence="7 8" key="1">
    <citation type="journal article" date="2004" name="Science">
        <title>The genome of the diatom Thalassiosira pseudonana: ecology, evolution, and metabolism.</title>
        <authorList>
            <person name="Armbrust E.V."/>
            <person name="Berges J.A."/>
            <person name="Bowler C."/>
            <person name="Green B.R."/>
            <person name="Martinez D."/>
            <person name="Putnam N.H."/>
            <person name="Zhou S."/>
            <person name="Allen A.E."/>
            <person name="Apt K.E."/>
            <person name="Bechner M."/>
            <person name="Brzezinski M.A."/>
            <person name="Chaal B.K."/>
            <person name="Chiovitti A."/>
            <person name="Davis A.K."/>
            <person name="Demarest M.S."/>
            <person name="Detter J.C."/>
            <person name="Glavina T."/>
            <person name="Goodstein D."/>
            <person name="Hadi M.Z."/>
            <person name="Hellsten U."/>
            <person name="Hildebrand M."/>
            <person name="Jenkins B.D."/>
            <person name="Jurka J."/>
            <person name="Kapitonov V.V."/>
            <person name="Kroger N."/>
            <person name="Lau W.W."/>
            <person name="Lane T.W."/>
            <person name="Larimer F.W."/>
            <person name="Lippmeier J.C."/>
            <person name="Lucas S."/>
            <person name="Medina M."/>
            <person name="Montsant A."/>
            <person name="Obornik M."/>
            <person name="Parker M.S."/>
            <person name="Palenik B."/>
            <person name="Pazour G.J."/>
            <person name="Richardson P.M."/>
            <person name="Rynearson T.A."/>
            <person name="Saito M.A."/>
            <person name="Schwartz D.C."/>
            <person name="Thamatrakoln K."/>
            <person name="Valentin K."/>
            <person name="Vardi A."/>
            <person name="Wilkerson F.P."/>
            <person name="Rokhsar D.S."/>
        </authorList>
    </citation>
    <scope>NUCLEOTIDE SEQUENCE [LARGE SCALE GENOMIC DNA]</scope>
    <source>
        <strain evidence="7 8">CCMP1335</strain>
    </source>
</reference>
<name>B5YME9_THAPS</name>
<dbReference type="SUPFAM" id="SSF46785">
    <property type="entry name" value="Winged helix' DNA-binding domain"/>
    <property type="match status" value="1"/>
</dbReference>
<accession>B5YME9</accession>
<dbReference type="PaxDb" id="35128-Thaps6765"/>
<dbReference type="eggNOG" id="ENOG502RUN5">
    <property type="taxonomic scope" value="Eukaryota"/>
</dbReference>
<dbReference type="KEGG" id="tps:THAPS_6765"/>
<evidence type="ECO:0000256" key="4">
    <source>
        <dbReference type="RuleBase" id="RU004020"/>
    </source>
</evidence>
<dbReference type="RefSeq" id="XP_002295732.1">
    <property type="nucleotide sequence ID" value="XM_002295696.1"/>
</dbReference>
<evidence type="ECO:0000259" key="6">
    <source>
        <dbReference type="SMART" id="SM00415"/>
    </source>
</evidence>
<feature type="compositionally biased region" description="Low complexity" evidence="5">
    <location>
        <begin position="250"/>
        <end position="260"/>
    </location>
</feature>
<comment type="similarity">
    <text evidence="4">Belongs to the HSF family.</text>
</comment>
<keyword evidence="3" id="KW-0539">Nucleus</keyword>
<dbReference type="HOGENOM" id="CLU_656396_0_0_1"/>
<evidence type="ECO:0000256" key="1">
    <source>
        <dbReference type="ARBA" id="ARBA00004123"/>
    </source>
</evidence>
<evidence type="ECO:0000256" key="5">
    <source>
        <dbReference type="SAM" id="MobiDB-lite"/>
    </source>
</evidence>
<feature type="compositionally biased region" description="Basic and acidic residues" evidence="5">
    <location>
        <begin position="285"/>
        <end position="296"/>
    </location>
</feature>
<keyword evidence="8" id="KW-1185">Reference proteome</keyword>
<feature type="compositionally biased region" description="Polar residues" evidence="5">
    <location>
        <begin position="270"/>
        <end position="283"/>
    </location>
</feature>
<keyword evidence="2 7" id="KW-0238">DNA-binding</keyword>
<keyword evidence="7" id="KW-0346">Stress response</keyword>
<dbReference type="Pfam" id="PF00447">
    <property type="entry name" value="HSF_DNA-bind"/>
    <property type="match status" value="1"/>
</dbReference>
<comment type="subcellular location">
    <subcellularLocation>
        <location evidence="1">Nucleus</location>
    </subcellularLocation>
</comment>
<dbReference type="AlphaFoldDB" id="B5YME9"/>
<dbReference type="Proteomes" id="UP000001449">
    <property type="component" value="Chromosome 7"/>
</dbReference>
<feature type="compositionally biased region" description="Low complexity" evidence="5">
    <location>
        <begin position="97"/>
        <end position="120"/>
    </location>
</feature>
<gene>
    <name evidence="7" type="primary">HSF33</name>
    <name evidence="7" type="ORF">THAPS_6765</name>
</gene>
<dbReference type="InterPro" id="IPR036390">
    <property type="entry name" value="WH_DNA-bd_sf"/>
</dbReference>
<evidence type="ECO:0000313" key="7">
    <source>
        <dbReference type="EMBL" id="ACI64449.1"/>
    </source>
</evidence>
<sequence>MAGATKTRTFILFLGGADGLSASVGRSFGIRGFGLGRASPQQLFSSESTTSSSASPLLLPSGFRNVKIDLTLPAAIEGTFLAFNGIIFRAAPTIVSQTPSASSSTPSDDTSTCTCSSESKQQQEGHQSDVMTYPTPEFLVHLHSMLKDPSLSKIIEWEVPIQNEHDFLGGGMKGVGKIVVNDPAELQASVLGKYYRRANYDSFQRQLNYFGFHKKLHGGKRSKFSPCSYVHKKLGRNVGSLLDLRRHPPSRASSRVSTKKSSTKDPVQEQGMQEKSFSSTSIQVKAEEYEAPRTKESLSSLLHESRRSTFNVSKSSPSPRELLLSRIGHSASTTSSQRYYYESETLSSRSNNVKTNVLKASPVPSPTEVLSTSLPPAEELFDDVKFSYDSDEESGEGLWIADTGKSQSHNNLVDLAMLY</sequence>
<dbReference type="InParanoid" id="B5YME9"/>
<dbReference type="Gene3D" id="1.10.10.10">
    <property type="entry name" value="Winged helix-like DNA-binding domain superfamily/Winged helix DNA-binding domain"/>
    <property type="match status" value="1"/>
</dbReference>
<dbReference type="SMART" id="SM00415">
    <property type="entry name" value="HSF"/>
    <property type="match status" value="1"/>
</dbReference>
<dbReference type="GeneID" id="7448962"/>
<evidence type="ECO:0000256" key="3">
    <source>
        <dbReference type="ARBA" id="ARBA00023242"/>
    </source>
</evidence>
<feature type="region of interest" description="Disordered" evidence="5">
    <location>
        <begin position="240"/>
        <end position="301"/>
    </location>
</feature>
<feature type="domain" description="HSF-type DNA-binding" evidence="6">
    <location>
        <begin position="134"/>
        <end position="387"/>
    </location>
</feature>
<dbReference type="EMBL" id="CP001160">
    <property type="protein sequence ID" value="ACI64449.1"/>
    <property type="molecule type" value="Genomic_DNA"/>
</dbReference>
<dbReference type="FunFam" id="1.10.10.10:FF:001242">
    <property type="entry name" value="HSF33, heat shock transcription factor DNA-binding domain-containing protein, DNA binding, transcription factor"/>
    <property type="match status" value="1"/>
</dbReference>
<protein>
    <submittedName>
        <fullName evidence="7">HSF33, heat shock transcription factor DNA-binding domain-containing protein, DNA binding, transcription factor</fullName>
    </submittedName>
</protein>
<dbReference type="PANTHER" id="PTHR10015:SF206">
    <property type="entry name" value="HSF-TYPE DNA-BINDING DOMAIN-CONTAINING PROTEIN"/>
    <property type="match status" value="1"/>
</dbReference>
<dbReference type="InterPro" id="IPR000232">
    <property type="entry name" value="HSF_DNA-bd"/>
</dbReference>
<dbReference type="GO" id="GO:0043565">
    <property type="term" value="F:sequence-specific DNA binding"/>
    <property type="evidence" value="ECO:0007669"/>
    <property type="project" value="InterPro"/>
</dbReference>
<dbReference type="PANTHER" id="PTHR10015">
    <property type="entry name" value="HEAT SHOCK TRANSCRIPTION FACTOR"/>
    <property type="match status" value="1"/>
</dbReference>
<organism evidence="7 8">
    <name type="scientific">Thalassiosira pseudonana</name>
    <name type="common">Marine diatom</name>
    <name type="synonym">Cyclotella nana</name>
    <dbReference type="NCBI Taxonomy" id="35128"/>
    <lineage>
        <taxon>Eukaryota</taxon>
        <taxon>Sar</taxon>
        <taxon>Stramenopiles</taxon>
        <taxon>Ochrophyta</taxon>
        <taxon>Bacillariophyta</taxon>
        <taxon>Coscinodiscophyceae</taxon>
        <taxon>Thalassiosirophycidae</taxon>
        <taxon>Thalassiosirales</taxon>
        <taxon>Thalassiosiraceae</taxon>
        <taxon>Thalassiosira</taxon>
    </lineage>
</organism>
<proteinExistence type="inferred from homology"/>
<dbReference type="GO" id="GO:0003700">
    <property type="term" value="F:DNA-binding transcription factor activity"/>
    <property type="evidence" value="ECO:0007669"/>
    <property type="project" value="InterPro"/>
</dbReference>